<evidence type="ECO:0000313" key="1">
    <source>
        <dbReference type="EMBL" id="CAD8052675.1"/>
    </source>
</evidence>
<dbReference type="OMA" id="VVIDPFR"/>
<dbReference type="EMBL" id="CAJJDM010000016">
    <property type="protein sequence ID" value="CAD8052675.1"/>
    <property type="molecule type" value="Genomic_DNA"/>
</dbReference>
<dbReference type="Proteomes" id="UP000688137">
    <property type="component" value="Unassembled WGS sequence"/>
</dbReference>
<comment type="caution">
    <text evidence="1">The sequence shown here is derived from an EMBL/GenBank/DDBJ whole genome shotgun (WGS) entry which is preliminary data.</text>
</comment>
<dbReference type="AlphaFoldDB" id="A0A8S1KFU7"/>
<sequence length="360" mass="40046">MLSQIKVLEFAGLAPTVFIGMVLADYGAQVTLLSRLDAQPQNSPMNRGKKSMTFDLKCSQDIEIVKLMIKDSNVLIDPYRPGVLERLGLSYQICSKINPKLIYCRVTGFGQNSPLKEKAGHDINFISYGGVLGYCASTGTQKRPAIPGNVIGDFAAGGMLGVASILAALINVQKGGNGQQIDLGMAQGAAYLSQFILHQKNEKLWSNGIGNNVLDGGTHFYNIYQCKDGKFMSVGCLEEKFYQDFVKGLIEGGLSQQRGQFLLENQLNANEWENLKQEISKLFESKTRDQWEKIFDQFDACVSPVVDLEEYETKNYLGENVFINRNGKIEVNGQPIFSDYQYQIKDIPKVGQHNNEKPKL</sequence>
<dbReference type="PANTHER" id="PTHR48228:SF5">
    <property type="entry name" value="ALPHA-METHYLACYL-COA RACEMASE"/>
    <property type="match status" value="1"/>
</dbReference>
<proteinExistence type="predicted"/>
<dbReference type="InterPro" id="IPR050509">
    <property type="entry name" value="CoA-transferase_III"/>
</dbReference>
<evidence type="ECO:0000313" key="2">
    <source>
        <dbReference type="Proteomes" id="UP000688137"/>
    </source>
</evidence>
<dbReference type="Pfam" id="PF02515">
    <property type="entry name" value="CoA_transf_3"/>
    <property type="match status" value="1"/>
</dbReference>
<keyword evidence="2" id="KW-1185">Reference proteome</keyword>
<evidence type="ECO:0008006" key="3">
    <source>
        <dbReference type="Google" id="ProtNLM"/>
    </source>
</evidence>
<accession>A0A8S1KFU7</accession>
<reference evidence="1" key="1">
    <citation type="submission" date="2021-01" db="EMBL/GenBank/DDBJ databases">
        <authorList>
            <consortium name="Genoscope - CEA"/>
            <person name="William W."/>
        </authorList>
    </citation>
    <scope>NUCLEOTIDE SEQUENCE</scope>
</reference>
<dbReference type="PANTHER" id="PTHR48228">
    <property type="entry name" value="SUCCINYL-COA--D-CITRAMALATE COA-TRANSFERASE"/>
    <property type="match status" value="1"/>
</dbReference>
<name>A0A8S1KFU7_PARPR</name>
<organism evidence="1 2">
    <name type="scientific">Paramecium primaurelia</name>
    <dbReference type="NCBI Taxonomy" id="5886"/>
    <lineage>
        <taxon>Eukaryota</taxon>
        <taxon>Sar</taxon>
        <taxon>Alveolata</taxon>
        <taxon>Ciliophora</taxon>
        <taxon>Intramacronucleata</taxon>
        <taxon>Oligohymenophorea</taxon>
        <taxon>Peniculida</taxon>
        <taxon>Parameciidae</taxon>
        <taxon>Paramecium</taxon>
    </lineage>
</organism>
<gene>
    <name evidence="1" type="ORF">PPRIM_AZ9-3.1.T0190301</name>
</gene>
<protein>
    <recommendedName>
        <fullName evidence="3">Alpha-methylacyl-CoA racemase</fullName>
    </recommendedName>
</protein>
<dbReference type="GO" id="GO:0003824">
    <property type="term" value="F:catalytic activity"/>
    <property type="evidence" value="ECO:0007669"/>
    <property type="project" value="InterPro"/>
</dbReference>
<dbReference type="InterPro" id="IPR003673">
    <property type="entry name" value="CoA-Trfase_fam_III"/>
</dbReference>